<dbReference type="PANTHER" id="PTHR35011">
    <property type="entry name" value="2,3-DIKETO-L-GULONATE TRAP TRANSPORTER SMALL PERMEASE PROTEIN YIAM"/>
    <property type="match status" value="1"/>
</dbReference>
<organism evidence="11 12">
    <name type="scientific">Azospirillum ramasamyi</name>
    <dbReference type="NCBI Taxonomy" id="682998"/>
    <lineage>
        <taxon>Bacteria</taxon>
        <taxon>Pseudomonadati</taxon>
        <taxon>Pseudomonadota</taxon>
        <taxon>Alphaproteobacteria</taxon>
        <taxon>Rhodospirillales</taxon>
        <taxon>Azospirillaceae</taxon>
        <taxon>Azospirillum</taxon>
    </lineage>
</organism>
<dbReference type="PANTHER" id="PTHR35011:SF11">
    <property type="entry name" value="TRAP TRANSPORTER SMALL PERMEASE PROTEIN"/>
    <property type="match status" value="1"/>
</dbReference>
<keyword evidence="12" id="KW-1185">Reference proteome</keyword>
<dbReference type="RefSeq" id="WP_111069071.1">
    <property type="nucleotide sequence ID" value="NZ_CP029831.1"/>
</dbReference>
<feature type="transmembrane region" description="Helical" evidence="9">
    <location>
        <begin position="64"/>
        <end position="81"/>
    </location>
</feature>
<comment type="function">
    <text evidence="9">Part of the tripartite ATP-independent periplasmic (TRAP) transport system.</text>
</comment>
<evidence type="ECO:0000256" key="8">
    <source>
        <dbReference type="ARBA" id="ARBA00038436"/>
    </source>
</evidence>
<dbReference type="InterPro" id="IPR007387">
    <property type="entry name" value="TRAP_DctQ"/>
</dbReference>
<accession>A0A2U9SBH2</accession>
<evidence type="ECO:0000256" key="9">
    <source>
        <dbReference type="RuleBase" id="RU369079"/>
    </source>
</evidence>
<feature type="domain" description="Tripartite ATP-independent periplasmic transporters DctQ component" evidence="10">
    <location>
        <begin position="40"/>
        <end position="165"/>
    </location>
</feature>
<geneLocation type="plasmid" evidence="11 12">
    <name>unnamed7</name>
</geneLocation>
<protein>
    <recommendedName>
        <fullName evidence="9">TRAP transporter small permease protein</fullName>
    </recommendedName>
</protein>
<dbReference type="AlphaFoldDB" id="A0A2U9SBH2"/>
<dbReference type="Pfam" id="PF04290">
    <property type="entry name" value="DctQ"/>
    <property type="match status" value="1"/>
</dbReference>
<name>A0A2U9SBH2_9PROT</name>
<dbReference type="EMBL" id="CP029831">
    <property type="protein sequence ID" value="AWU96331.1"/>
    <property type="molecule type" value="Genomic_DNA"/>
</dbReference>
<dbReference type="InterPro" id="IPR055348">
    <property type="entry name" value="DctQ"/>
</dbReference>
<keyword evidence="5 9" id="KW-0812">Transmembrane</keyword>
<keyword evidence="6 9" id="KW-1133">Transmembrane helix</keyword>
<comment type="similarity">
    <text evidence="8 9">Belongs to the TRAP transporter small permease family.</text>
</comment>
<gene>
    <name evidence="11" type="ORF">DM194_18760</name>
</gene>
<keyword evidence="2 9" id="KW-0813">Transport</keyword>
<keyword evidence="7 9" id="KW-0472">Membrane</keyword>
<keyword evidence="3" id="KW-1003">Cell membrane</keyword>
<evidence type="ECO:0000256" key="7">
    <source>
        <dbReference type="ARBA" id="ARBA00023136"/>
    </source>
</evidence>
<evidence type="ECO:0000313" key="12">
    <source>
        <dbReference type="Proteomes" id="UP000249605"/>
    </source>
</evidence>
<dbReference type="GO" id="GO:0022857">
    <property type="term" value="F:transmembrane transporter activity"/>
    <property type="evidence" value="ECO:0007669"/>
    <property type="project" value="UniProtKB-UniRule"/>
</dbReference>
<evidence type="ECO:0000256" key="1">
    <source>
        <dbReference type="ARBA" id="ARBA00004429"/>
    </source>
</evidence>
<evidence type="ECO:0000256" key="3">
    <source>
        <dbReference type="ARBA" id="ARBA00022475"/>
    </source>
</evidence>
<proteinExistence type="inferred from homology"/>
<dbReference type="GO" id="GO:0015740">
    <property type="term" value="P:C4-dicarboxylate transport"/>
    <property type="evidence" value="ECO:0007669"/>
    <property type="project" value="TreeGrafter"/>
</dbReference>
<dbReference type="KEGG" id="azm:DM194_18760"/>
<evidence type="ECO:0000256" key="6">
    <source>
        <dbReference type="ARBA" id="ARBA00022989"/>
    </source>
</evidence>
<comment type="subcellular location">
    <subcellularLocation>
        <location evidence="1 9">Cell inner membrane</location>
        <topology evidence="1 9">Multi-pass membrane protein</topology>
    </subcellularLocation>
</comment>
<dbReference type="GO" id="GO:0005886">
    <property type="term" value="C:plasma membrane"/>
    <property type="evidence" value="ECO:0007669"/>
    <property type="project" value="UniProtKB-SubCell"/>
</dbReference>
<evidence type="ECO:0000256" key="5">
    <source>
        <dbReference type="ARBA" id="ARBA00022692"/>
    </source>
</evidence>
<dbReference type="OrthoDB" id="7843639at2"/>
<feature type="transmembrane region" description="Helical" evidence="9">
    <location>
        <begin position="140"/>
        <end position="161"/>
    </location>
</feature>
<dbReference type="Proteomes" id="UP000249605">
    <property type="component" value="Plasmid unnamed7"/>
</dbReference>
<comment type="subunit">
    <text evidence="9">The complex comprises the extracytoplasmic solute receptor protein and the two transmembrane proteins.</text>
</comment>
<evidence type="ECO:0000259" key="10">
    <source>
        <dbReference type="Pfam" id="PF04290"/>
    </source>
</evidence>
<keyword evidence="11" id="KW-0614">Plasmid</keyword>
<keyword evidence="4 9" id="KW-0997">Cell inner membrane</keyword>
<feature type="transmembrane region" description="Helical" evidence="9">
    <location>
        <begin position="28"/>
        <end position="52"/>
    </location>
</feature>
<feature type="transmembrane region" description="Helical" evidence="9">
    <location>
        <begin position="107"/>
        <end position="128"/>
    </location>
</feature>
<sequence>MSTLNGVAAPPGTAAAALGRVLDGIDWIVAKVVTGAMIGMVVIIPAQVFMRYALNLSIDWAEEISRLLFVWTVFLAIPLGIRRGAHVGMTLLTDVIPKGLRAGLARLMALLGMGLMALVGWQAAILTLDQWDEPMSTLDVSVGLFMLPVCIGALHGALHLLSQALGPAFRRAGSGPT</sequence>
<evidence type="ECO:0000313" key="11">
    <source>
        <dbReference type="EMBL" id="AWU96331.1"/>
    </source>
</evidence>
<evidence type="ECO:0000256" key="4">
    <source>
        <dbReference type="ARBA" id="ARBA00022519"/>
    </source>
</evidence>
<reference evidence="11 12" key="1">
    <citation type="submission" date="2018-06" db="EMBL/GenBank/DDBJ databases">
        <title>Complete genome sequencing of Azospirillum sp. M2T2B2.</title>
        <authorList>
            <person name="Heo J."/>
            <person name="Kim S.-J."/>
            <person name="Kwon S.-W."/>
            <person name="Anandham R."/>
        </authorList>
    </citation>
    <scope>NUCLEOTIDE SEQUENCE [LARGE SCALE GENOMIC DNA]</scope>
    <source>
        <strain evidence="11 12">M2T2B2</strain>
        <plasmid evidence="11 12">unnamed7</plasmid>
    </source>
</reference>
<evidence type="ECO:0000256" key="2">
    <source>
        <dbReference type="ARBA" id="ARBA00022448"/>
    </source>
</evidence>